<comment type="caution">
    <text evidence="1">The sequence shown here is derived from an EMBL/GenBank/DDBJ whole genome shotgun (WGS) entry which is preliminary data.</text>
</comment>
<evidence type="ECO:0000313" key="2">
    <source>
        <dbReference type="Proteomes" id="UP000095247"/>
    </source>
</evidence>
<dbReference type="Proteomes" id="UP000095247">
    <property type="component" value="Unassembled WGS sequence"/>
</dbReference>
<reference evidence="1 2" key="1">
    <citation type="submission" date="2016-08" db="EMBL/GenBank/DDBJ databases">
        <title>Characterization and recognition of Brachyspira hampsonii sp. nov., a novel intestinal spirochete that is pathogenic to pigs.</title>
        <authorList>
            <person name="Mirajkar N."/>
            <person name="La T."/>
            <person name="Phillips N."/>
            <person name="Hampson D."/>
            <person name="Gebhart C."/>
        </authorList>
    </citation>
    <scope>NUCLEOTIDE SEQUENCE [LARGE SCALE GENOMIC DNA]</scope>
    <source>
        <strain evidence="1 2">P280/1</strain>
    </source>
</reference>
<organism evidence="1 2">
    <name type="scientific">Brachyspira hampsonii</name>
    <dbReference type="NCBI Taxonomy" id="1287055"/>
    <lineage>
        <taxon>Bacteria</taxon>
        <taxon>Pseudomonadati</taxon>
        <taxon>Spirochaetota</taxon>
        <taxon>Spirochaetia</taxon>
        <taxon>Brachyspirales</taxon>
        <taxon>Brachyspiraceae</taxon>
        <taxon>Brachyspira</taxon>
    </lineage>
</organism>
<sequence>MLGSFEIEVLQKNAVSAEIQHIFDEATNMQGVRRELMLYLGRQLVHGYNYAYISRSEIVVPYSVPYYELIIVNVTYDNGNIKISDLKATTIIKNAEKGMFGGITCSKADEAIIRIIDSVYANELINLFNSAVSNTKNIKEGTEEEMKLVKKVKEYDYDVELYLGDKLVTGIDYYYIAQVQNVETTVKGIQLVTVNNPSSGSKVVEIKDIL</sequence>
<name>A0A1E5NJA0_9SPIR</name>
<gene>
    <name evidence="1" type="ORF">BFL38_12185</name>
</gene>
<accession>A0A1E5NJA0</accession>
<proteinExistence type="predicted"/>
<dbReference type="EMBL" id="MDCO01000001">
    <property type="protein sequence ID" value="OEJ16238.1"/>
    <property type="molecule type" value="Genomic_DNA"/>
</dbReference>
<protein>
    <submittedName>
        <fullName evidence="1">Uncharacterized protein</fullName>
    </submittedName>
</protein>
<dbReference type="AlphaFoldDB" id="A0A1E5NJA0"/>
<evidence type="ECO:0000313" key="1">
    <source>
        <dbReference type="EMBL" id="OEJ16238.1"/>
    </source>
</evidence>